<feature type="transmembrane region" description="Helical" evidence="1">
    <location>
        <begin position="49"/>
        <end position="77"/>
    </location>
</feature>
<evidence type="ECO:0000256" key="1">
    <source>
        <dbReference type="SAM" id="Phobius"/>
    </source>
</evidence>
<organism evidence="2">
    <name type="scientific">viral metagenome</name>
    <dbReference type="NCBI Taxonomy" id="1070528"/>
    <lineage>
        <taxon>unclassified sequences</taxon>
        <taxon>metagenomes</taxon>
        <taxon>organismal metagenomes</taxon>
    </lineage>
</organism>
<keyword evidence="1" id="KW-1133">Transmembrane helix</keyword>
<feature type="transmembrane region" description="Helical" evidence="1">
    <location>
        <begin position="12"/>
        <end position="29"/>
    </location>
</feature>
<evidence type="ECO:0000313" key="2">
    <source>
        <dbReference type="EMBL" id="QHS89361.1"/>
    </source>
</evidence>
<dbReference type="EMBL" id="MN739108">
    <property type="protein sequence ID" value="QHS89361.1"/>
    <property type="molecule type" value="Genomic_DNA"/>
</dbReference>
<accession>A0A6C0BC98</accession>
<keyword evidence="1" id="KW-0812">Transmembrane</keyword>
<reference evidence="2" key="1">
    <citation type="journal article" date="2020" name="Nature">
        <title>Giant virus diversity and host interactions through global metagenomics.</title>
        <authorList>
            <person name="Schulz F."/>
            <person name="Roux S."/>
            <person name="Paez-Espino D."/>
            <person name="Jungbluth S."/>
            <person name="Walsh D.A."/>
            <person name="Denef V.J."/>
            <person name="McMahon K.D."/>
            <person name="Konstantinidis K.T."/>
            <person name="Eloe-Fadrosh E.A."/>
            <person name="Kyrpides N.C."/>
            <person name="Woyke T."/>
        </authorList>
    </citation>
    <scope>NUCLEOTIDE SEQUENCE</scope>
    <source>
        <strain evidence="2">GVMAG-M-3300010158-60</strain>
    </source>
</reference>
<name>A0A6C0BC98_9ZZZZ</name>
<dbReference type="AlphaFoldDB" id="A0A6C0BC98"/>
<proteinExistence type="predicted"/>
<sequence>MDPVNKIDNAARLVVITLFFIWNLYYGALVQTPYPKALVSLYVHPLWRVLLIFFLAASIAWCPRVGMMVGLALFFYFMDMPHFIKPWD</sequence>
<keyword evidence="1" id="KW-0472">Membrane</keyword>
<protein>
    <submittedName>
        <fullName evidence="2">Uncharacterized protein</fullName>
    </submittedName>
</protein>